<dbReference type="InParanoid" id="A0A5E4GIP2"/>
<organism evidence="1 2">
    <name type="scientific">Prunus dulcis</name>
    <name type="common">Almond</name>
    <name type="synonym">Amygdalus dulcis</name>
    <dbReference type="NCBI Taxonomy" id="3755"/>
    <lineage>
        <taxon>Eukaryota</taxon>
        <taxon>Viridiplantae</taxon>
        <taxon>Streptophyta</taxon>
        <taxon>Embryophyta</taxon>
        <taxon>Tracheophyta</taxon>
        <taxon>Spermatophyta</taxon>
        <taxon>Magnoliopsida</taxon>
        <taxon>eudicotyledons</taxon>
        <taxon>Gunneridae</taxon>
        <taxon>Pentapetalae</taxon>
        <taxon>rosids</taxon>
        <taxon>fabids</taxon>
        <taxon>Rosales</taxon>
        <taxon>Rosaceae</taxon>
        <taxon>Amygdaloideae</taxon>
        <taxon>Amygdaleae</taxon>
        <taxon>Prunus</taxon>
    </lineage>
</organism>
<feature type="non-terminal residue" evidence="1">
    <location>
        <position position="1"/>
    </location>
</feature>
<protein>
    <submittedName>
        <fullName evidence="1">Uncharacterized protein</fullName>
    </submittedName>
</protein>
<proteinExistence type="predicted"/>
<dbReference type="AlphaFoldDB" id="A0A5E4GIP2"/>
<sequence>PRCHDERLHSFTQEGQTICMEQGMPRSLAASAIIDCQAAHNEGTHPGTSTQALFGCNECC</sequence>
<dbReference type="Gramene" id="VVA39432">
    <property type="protein sequence ID" value="VVA39432"/>
    <property type="gene ID" value="Prudul26B024471"/>
</dbReference>
<reference evidence="2" key="1">
    <citation type="journal article" date="2020" name="Plant J.">
        <title>Transposons played a major role in the diversification between the closely related almond and peach genomes: results from the almond genome sequence.</title>
        <authorList>
            <person name="Alioto T."/>
            <person name="Alexiou K.G."/>
            <person name="Bardil A."/>
            <person name="Barteri F."/>
            <person name="Castanera R."/>
            <person name="Cruz F."/>
            <person name="Dhingra A."/>
            <person name="Duval H."/>
            <person name="Fernandez I Marti A."/>
            <person name="Frias L."/>
            <person name="Galan B."/>
            <person name="Garcia J.L."/>
            <person name="Howad W."/>
            <person name="Gomez-Garrido J."/>
            <person name="Gut M."/>
            <person name="Julca I."/>
            <person name="Morata J."/>
            <person name="Puigdomenech P."/>
            <person name="Ribeca P."/>
            <person name="Rubio Cabetas M.J."/>
            <person name="Vlasova A."/>
            <person name="Wirthensohn M."/>
            <person name="Garcia-Mas J."/>
            <person name="Gabaldon T."/>
            <person name="Casacuberta J.M."/>
            <person name="Arus P."/>
        </authorList>
    </citation>
    <scope>NUCLEOTIDE SEQUENCE [LARGE SCALE GENOMIC DNA]</scope>
    <source>
        <strain evidence="2">cv. Texas</strain>
    </source>
</reference>
<gene>
    <name evidence="1" type="ORF">ALMOND_2B024471</name>
</gene>
<dbReference type="Proteomes" id="UP000327085">
    <property type="component" value="Unassembled WGS sequence"/>
</dbReference>
<feature type="non-terminal residue" evidence="1">
    <location>
        <position position="60"/>
    </location>
</feature>
<evidence type="ECO:0000313" key="1">
    <source>
        <dbReference type="EMBL" id="VVA39432.1"/>
    </source>
</evidence>
<accession>A0A5E4GIP2</accession>
<evidence type="ECO:0000313" key="2">
    <source>
        <dbReference type="Proteomes" id="UP000327085"/>
    </source>
</evidence>
<dbReference type="EMBL" id="CABIKO010000788">
    <property type="protein sequence ID" value="VVA39432.1"/>
    <property type="molecule type" value="Genomic_DNA"/>
</dbReference>
<name>A0A5E4GIP2_PRUDU</name>